<dbReference type="Pfam" id="PF04828">
    <property type="entry name" value="GFA"/>
    <property type="match status" value="1"/>
</dbReference>
<evidence type="ECO:0000256" key="2">
    <source>
        <dbReference type="ARBA" id="ARBA00022723"/>
    </source>
</evidence>
<evidence type="ECO:0000313" key="6">
    <source>
        <dbReference type="EMBL" id="PRY92995.1"/>
    </source>
</evidence>
<dbReference type="AlphaFoldDB" id="A0A2T0X274"/>
<evidence type="ECO:0000256" key="1">
    <source>
        <dbReference type="ARBA" id="ARBA00005495"/>
    </source>
</evidence>
<evidence type="ECO:0000313" key="7">
    <source>
        <dbReference type="Proteomes" id="UP000238801"/>
    </source>
</evidence>
<name>A0A2T0X274_9RHOB</name>
<evidence type="ECO:0000259" key="5">
    <source>
        <dbReference type="PROSITE" id="PS51891"/>
    </source>
</evidence>
<feature type="domain" description="CENP-V/GFA" evidence="5">
    <location>
        <begin position="2"/>
        <end position="117"/>
    </location>
</feature>
<evidence type="ECO:0000256" key="3">
    <source>
        <dbReference type="ARBA" id="ARBA00022833"/>
    </source>
</evidence>
<reference evidence="6 7" key="1">
    <citation type="submission" date="2018-03" db="EMBL/GenBank/DDBJ databases">
        <title>Genomic Encyclopedia of Archaeal and Bacterial Type Strains, Phase II (KMG-II): from individual species to whole genera.</title>
        <authorList>
            <person name="Goeker M."/>
        </authorList>
    </citation>
    <scope>NUCLEOTIDE SEQUENCE [LARGE SCALE GENOMIC DNA]</scope>
    <source>
        <strain evidence="6 7">DSM 29318</strain>
    </source>
</reference>
<evidence type="ECO:0000256" key="4">
    <source>
        <dbReference type="ARBA" id="ARBA00023239"/>
    </source>
</evidence>
<dbReference type="InterPro" id="IPR011057">
    <property type="entry name" value="Mss4-like_sf"/>
</dbReference>
<dbReference type="GO" id="GO:0016846">
    <property type="term" value="F:carbon-sulfur lyase activity"/>
    <property type="evidence" value="ECO:0007669"/>
    <property type="project" value="InterPro"/>
</dbReference>
<dbReference type="GO" id="GO:0046872">
    <property type="term" value="F:metal ion binding"/>
    <property type="evidence" value="ECO:0007669"/>
    <property type="project" value="UniProtKB-KW"/>
</dbReference>
<dbReference type="EMBL" id="PVTT01000002">
    <property type="protein sequence ID" value="PRY92995.1"/>
    <property type="molecule type" value="Genomic_DNA"/>
</dbReference>
<dbReference type="PANTHER" id="PTHR33337:SF40">
    <property type="entry name" value="CENP-V_GFA DOMAIN-CONTAINING PROTEIN-RELATED"/>
    <property type="match status" value="1"/>
</dbReference>
<comment type="caution">
    <text evidence="6">The sequence shown here is derived from an EMBL/GenBank/DDBJ whole genome shotgun (WGS) entry which is preliminary data.</text>
</comment>
<proteinExistence type="inferred from homology"/>
<dbReference type="Gene3D" id="3.90.1590.10">
    <property type="entry name" value="glutathione-dependent formaldehyde- activating enzyme (gfa)"/>
    <property type="match status" value="1"/>
</dbReference>
<dbReference type="RefSeq" id="WP_158259397.1">
    <property type="nucleotide sequence ID" value="NZ_PVTT01000002.1"/>
</dbReference>
<dbReference type="OrthoDB" id="9807246at2"/>
<keyword evidence="7" id="KW-1185">Reference proteome</keyword>
<dbReference type="Proteomes" id="UP000238801">
    <property type="component" value="Unassembled WGS sequence"/>
</dbReference>
<sequence length="140" mass="15245">MREGGCLCGAVRVRAEVGSGIQACHCSQCQRWTGGGPLWSVRVADLVVAGEDAVRTFRMSEWGERAFCGTCGSTLWWRMRGKSIAYVTTGLLDDQSGLTVDQEIFVDHRPGWLPPFAGASQSTEAEEMVALAKHLEGERP</sequence>
<dbReference type="SUPFAM" id="SSF51316">
    <property type="entry name" value="Mss4-like"/>
    <property type="match status" value="1"/>
</dbReference>
<protein>
    <recommendedName>
        <fullName evidence="5">CENP-V/GFA domain-containing protein</fullName>
    </recommendedName>
</protein>
<dbReference type="InterPro" id="IPR006913">
    <property type="entry name" value="CENP-V/GFA"/>
</dbReference>
<dbReference type="PROSITE" id="PS51891">
    <property type="entry name" value="CENP_V_GFA"/>
    <property type="match status" value="1"/>
</dbReference>
<dbReference type="PANTHER" id="PTHR33337">
    <property type="entry name" value="GFA DOMAIN-CONTAINING PROTEIN"/>
    <property type="match status" value="1"/>
</dbReference>
<keyword evidence="2" id="KW-0479">Metal-binding</keyword>
<organism evidence="6 7">
    <name type="scientific">Hasllibacter halocynthiae</name>
    <dbReference type="NCBI Taxonomy" id="595589"/>
    <lineage>
        <taxon>Bacteria</taxon>
        <taxon>Pseudomonadati</taxon>
        <taxon>Pseudomonadota</taxon>
        <taxon>Alphaproteobacteria</taxon>
        <taxon>Rhodobacterales</taxon>
        <taxon>Roseobacteraceae</taxon>
        <taxon>Hasllibacter</taxon>
    </lineage>
</organism>
<gene>
    <name evidence="6" type="ORF">BCF33_1859</name>
</gene>
<comment type="similarity">
    <text evidence="1">Belongs to the Gfa family.</text>
</comment>
<keyword evidence="4" id="KW-0456">Lyase</keyword>
<keyword evidence="3" id="KW-0862">Zinc</keyword>
<accession>A0A2T0X274</accession>